<dbReference type="Proteomes" id="UP000050761">
    <property type="component" value="Unassembled WGS sequence"/>
</dbReference>
<evidence type="ECO:0000313" key="1">
    <source>
        <dbReference type="EMBL" id="VDP44721.1"/>
    </source>
</evidence>
<dbReference type="AlphaFoldDB" id="A0A183GNW7"/>
<protein>
    <submittedName>
        <fullName evidence="3">NR LBD domain-containing protein</fullName>
    </submittedName>
</protein>
<dbReference type="WBParaSite" id="HPBE_0002438701-mRNA-1">
    <property type="protein sequence ID" value="HPBE_0002438701-mRNA-1"/>
    <property type="gene ID" value="HPBE_0002438701"/>
</dbReference>
<sequence length="87" mass="9409">MLPRPVSLNRQEVILQKVLLTAARAERLLAPGLPSAIVLKGNALLGQIPDSSICLLLRFSGTKSVPLLVRRSSEVKRGNALYRSSSC</sequence>
<accession>A0A183GNW7</accession>
<evidence type="ECO:0000313" key="2">
    <source>
        <dbReference type="Proteomes" id="UP000050761"/>
    </source>
</evidence>
<evidence type="ECO:0000313" key="3">
    <source>
        <dbReference type="WBParaSite" id="HPBE_0002438701-mRNA-1"/>
    </source>
</evidence>
<keyword evidence="2" id="KW-1185">Reference proteome</keyword>
<reference evidence="3" key="2">
    <citation type="submission" date="2019-09" db="UniProtKB">
        <authorList>
            <consortium name="WormBaseParasite"/>
        </authorList>
    </citation>
    <scope>IDENTIFICATION</scope>
</reference>
<gene>
    <name evidence="1" type="ORF">HPBE_LOCUS24386</name>
</gene>
<accession>A0A3P8DLW5</accession>
<dbReference type="EMBL" id="UZAH01036272">
    <property type="protein sequence ID" value="VDP44721.1"/>
    <property type="molecule type" value="Genomic_DNA"/>
</dbReference>
<name>A0A183GNW7_HELPZ</name>
<organism evidence="2 3">
    <name type="scientific">Heligmosomoides polygyrus</name>
    <name type="common">Parasitic roundworm</name>
    <dbReference type="NCBI Taxonomy" id="6339"/>
    <lineage>
        <taxon>Eukaryota</taxon>
        <taxon>Metazoa</taxon>
        <taxon>Ecdysozoa</taxon>
        <taxon>Nematoda</taxon>
        <taxon>Chromadorea</taxon>
        <taxon>Rhabditida</taxon>
        <taxon>Rhabditina</taxon>
        <taxon>Rhabditomorpha</taxon>
        <taxon>Strongyloidea</taxon>
        <taxon>Heligmosomidae</taxon>
        <taxon>Heligmosomoides</taxon>
    </lineage>
</organism>
<reference evidence="1 2" key="1">
    <citation type="submission" date="2018-11" db="EMBL/GenBank/DDBJ databases">
        <authorList>
            <consortium name="Pathogen Informatics"/>
        </authorList>
    </citation>
    <scope>NUCLEOTIDE SEQUENCE [LARGE SCALE GENOMIC DNA]</scope>
</reference>
<proteinExistence type="predicted"/>